<keyword evidence="2" id="KW-0456">Lyase</keyword>
<dbReference type="Pfam" id="PF02436">
    <property type="entry name" value="PYC_OADA"/>
    <property type="match status" value="1"/>
</dbReference>
<evidence type="ECO:0000313" key="3">
    <source>
        <dbReference type="Proteomes" id="UP000543642"/>
    </source>
</evidence>
<dbReference type="InterPro" id="IPR003379">
    <property type="entry name" value="Carboxylase_cons_dom"/>
</dbReference>
<dbReference type="AlphaFoldDB" id="A0A7W8HB47"/>
<dbReference type="InterPro" id="IPR055268">
    <property type="entry name" value="PCB-like"/>
</dbReference>
<dbReference type="InterPro" id="IPR013785">
    <property type="entry name" value="Aldolase_TIM"/>
</dbReference>
<dbReference type="Pfam" id="PF00682">
    <property type="entry name" value="HMGL-like"/>
    <property type="match status" value="1"/>
</dbReference>
<dbReference type="SUPFAM" id="SSF89000">
    <property type="entry name" value="post-HMGL domain-like"/>
    <property type="match status" value="1"/>
</dbReference>
<accession>A0A7W8HB47</accession>
<organism evidence="2 3">
    <name type="scientific">Catenibacillus scindens</name>
    <dbReference type="NCBI Taxonomy" id="673271"/>
    <lineage>
        <taxon>Bacteria</taxon>
        <taxon>Bacillati</taxon>
        <taxon>Bacillota</taxon>
        <taxon>Clostridia</taxon>
        <taxon>Lachnospirales</taxon>
        <taxon>Lachnospiraceae</taxon>
        <taxon>Catenibacillus</taxon>
    </lineage>
</organism>
<protein>
    <submittedName>
        <fullName evidence="2">Oxaloacetate decarboxylase alpha subunit</fullName>
        <ecNumber evidence="2">4.1.1.112</ecNumber>
    </submittedName>
</protein>
<feature type="domain" description="Pyruvate carboxyltransferase" evidence="1">
    <location>
        <begin position="9"/>
        <end position="269"/>
    </location>
</feature>
<comment type="caution">
    <text evidence="2">The sequence shown here is derived from an EMBL/GenBank/DDBJ whole genome shotgun (WGS) entry which is preliminary data.</text>
</comment>
<dbReference type="PANTHER" id="PTHR43778:SF2">
    <property type="entry name" value="PYRUVATE CARBOXYLASE, MITOCHONDRIAL"/>
    <property type="match status" value="1"/>
</dbReference>
<dbReference type="SUPFAM" id="SSF51569">
    <property type="entry name" value="Aldolase"/>
    <property type="match status" value="1"/>
</dbReference>
<gene>
    <name evidence="2" type="ORF">HNP82_002281</name>
</gene>
<dbReference type="InterPro" id="IPR000891">
    <property type="entry name" value="PYR_CT"/>
</dbReference>
<reference evidence="2 3" key="1">
    <citation type="submission" date="2020-08" db="EMBL/GenBank/DDBJ databases">
        <title>Genomic Encyclopedia of Type Strains, Phase IV (KMG-IV): sequencing the most valuable type-strain genomes for metagenomic binning, comparative biology and taxonomic classification.</title>
        <authorList>
            <person name="Goeker M."/>
        </authorList>
    </citation>
    <scope>NUCLEOTIDE SEQUENCE [LARGE SCALE GENOMIC DNA]</scope>
    <source>
        <strain evidence="2 3">DSM 106146</strain>
    </source>
</reference>
<evidence type="ECO:0000313" key="2">
    <source>
        <dbReference type="EMBL" id="MBB5265142.1"/>
    </source>
</evidence>
<evidence type="ECO:0000259" key="1">
    <source>
        <dbReference type="PROSITE" id="PS50991"/>
    </source>
</evidence>
<dbReference type="PROSITE" id="PS50991">
    <property type="entry name" value="PYR_CT"/>
    <property type="match status" value="1"/>
</dbReference>
<keyword evidence="3" id="KW-1185">Reference proteome</keyword>
<dbReference type="PANTHER" id="PTHR43778">
    <property type="entry name" value="PYRUVATE CARBOXYLASE"/>
    <property type="match status" value="1"/>
</dbReference>
<dbReference type="EMBL" id="JACHFW010000009">
    <property type="protein sequence ID" value="MBB5265142.1"/>
    <property type="molecule type" value="Genomic_DNA"/>
</dbReference>
<dbReference type="NCBIfam" id="NF006761">
    <property type="entry name" value="PRK09282.1"/>
    <property type="match status" value="1"/>
</dbReference>
<dbReference type="NCBIfam" id="NF008985">
    <property type="entry name" value="PRK12331.1"/>
    <property type="match status" value="1"/>
</dbReference>
<dbReference type="GO" id="GO:0005737">
    <property type="term" value="C:cytoplasm"/>
    <property type="evidence" value="ECO:0007669"/>
    <property type="project" value="TreeGrafter"/>
</dbReference>
<dbReference type="Proteomes" id="UP000543642">
    <property type="component" value="Unassembled WGS sequence"/>
</dbReference>
<dbReference type="EC" id="4.1.1.112" evidence="2"/>
<dbReference type="RefSeq" id="WP_183774718.1">
    <property type="nucleotide sequence ID" value="NZ_CAWVEG010000122.1"/>
</dbReference>
<dbReference type="GO" id="GO:0004736">
    <property type="term" value="F:pyruvate carboxylase activity"/>
    <property type="evidence" value="ECO:0007669"/>
    <property type="project" value="TreeGrafter"/>
</dbReference>
<dbReference type="GO" id="GO:0008948">
    <property type="term" value="F:oxaloacetate decarboxylase activity"/>
    <property type="evidence" value="ECO:0007669"/>
    <property type="project" value="UniProtKB-EC"/>
</dbReference>
<dbReference type="GO" id="GO:0006094">
    <property type="term" value="P:gluconeogenesis"/>
    <property type="evidence" value="ECO:0007669"/>
    <property type="project" value="TreeGrafter"/>
</dbReference>
<dbReference type="CDD" id="cd07937">
    <property type="entry name" value="DRE_TIM_PC_TC_5S"/>
    <property type="match status" value="1"/>
</dbReference>
<proteinExistence type="predicted"/>
<name>A0A7W8HB47_9FIRM</name>
<dbReference type="Gene3D" id="3.20.20.70">
    <property type="entry name" value="Aldolase class I"/>
    <property type="match status" value="1"/>
</dbReference>
<sequence>MSEQAKKPVGITETVLRDAHQSLIATRMTTEQMLPIIDKMDKVGYHSVECWGGATFDACLRFLKEDPWERLRKLRDGFKNTKLQMLFRGQNILGYSHYADDVVEYFVQKSIANGIDIIRIFDALNDLRNLETSVKAAIKEGGHAQVALSYTLGDAYTLDYWKDIAKRIEDMGAHSICIKDMAGLLVPYAATELVSALKEATDLPIQIHTHYTSGVASMTYMKAVEAGADVIDTAMSPFAMGTSQPATEVMVETFRGTPYDTGIDQHLLAEIADYFRPLREEALSSGLMSTKVLGVNIKTLIYQVPGGMLSNLVSQLKEAHAEDKYDAVLEEIPRVRKDFGEPPLVTPSSQIVGTQAVLNVLMGERYKMVTKESKALLHGEYGQTVKPFNPEVQKKAIGDEQPITCRPADLIKPQLKEIEAKMSQWKQQDEDVLSYALFPQVAEEFFKYREAQQTKIDPTAADTENKVYPV</sequence>